<reference evidence="2 3" key="1">
    <citation type="submission" date="2018-09" db="EMBL/GenBank/DDBJ databases">
        <title>The draft genome of Acinetobacter spp. strains.</title>
        <authorList>
            <person name="Qin J."/>
            <person name="Feng Y."/>
            <person name="Zong Z."/>
        </authorList>
    </citation>
    <scope>NUCLEOTIDE SEQUENCE [LARGE SCALE GENOMIC DNA]</scope>
    <source>
        <strain evidence="2 3">WCHAc060115</strain>
    </source>
</reference>
<dbReference type="AlphaFoldDB" id="A0A3A8ED16"/>
<accession>A0A3A8ED16</accession>
<comment type="caution">
    <text evidence="2">The sequence shown here is derived from an EMBL/GenBank/DDBJ whole genome shotgun (WGS) entry which is preliminary data.</text>
</comment>
<dbReference type="PANTHER" id="PTHR11106:SF27">
    <property type="entry name" value="MACRO DOMAIN-CONTAINING PROTEIN"/>
    <property type="match status" value="1"/>
</dbReference>
<name>A0A3A8ED16_9GAMM</name>
<keyword evidence="3" id="KW-1185">Reference proteome</keyword>
<organism evidence="2 3">
    <name type="scientific">Acinetobacter rongchengensis</name>
    <dbReference type="NCBI Taxonomy" id="2419601"/>
    <lineage>
        <taxon>Bacteria</taxon>
        <taxon>Pseudomonadati</taxon>
        <taxon>Pseudomonadota</taxon>
        <taxon>Gammaproteobacteria</taxon>
        <taxon>Moraxellales</taxon>
        <taxon>Moraxellaceae</taxon>
        <taxon>Acinetobacter</taxon>
    </lineage>
</organism>
<gene>
    <name evidence="2" type="ORF">D7V20_18630</name>
</gene>
<dbReference type="Proteomes" id="UP000280405">
    <property type="component" value="Unassembled WGS sequence"/>
</dbReference>
<dbReference type="Gene3D" id="3.40.220.10">
    <property type="entry name" value="Leucine Aminopeptidase, subunit E, domain 1"/>
    <property type="match status" value="1"/>
</dbReference>
<dbReference type="OrthoDB" id="6194521at2"/>
<feature type="domain" description="Macro" evidence="1">
    <location>
        <begin position="1"/>
        <end position="175"/>
    </location>
</feature>
<sequence>MKKKVNLIHGDITEFPVDALISSANKSLLGGGGLDYIIHKKAGSLMKEACIHLNKTKGGCQTGCAEVTVAGDLPAKFVIHAVAPRWLNGEKNEPQLLCNTYSSALRKAEEIKAQTVSVPNMGTGVYNFPKQLAAEIAIGTILSELPFYNEVKEVFFVCYDIVNYEIYKGILENIDDPKIEILI</sequence>
<evidence type="ECO:0000313" key="3">
    <source>
        <dbReference type="Proteomes" id="UP000280405"/>
    </source>
</evidence>
<dbReference type="SUPFAM" id="SSF52949">
    <property type="entry name" value="Macro domain-like"/>
    <property type="match status" value="1"/>
</dbReference>
<dbReference type="Pfam" id="PF01661">
    <property type="entry name" value="Macro"/>
    <property type="match status" value="1"/>
</dbReference>
<dbReference type="PANTHER" id="PTHR11106">
    <property type="entry name" value="GANGLIOSIDE INDUCED DIFFERENTIATION ASSOCIATED PROTEIN 2-RELATED"/>
    <property type="match status" value="1"/>
</dbReference>
<dbReference type="SMART" id="SM00506">
    <property type="entry name" value="A1pp"/>
    <property type="match status" value="1"/>
</dbReference>
<dbReference type="RefSeq" id="WP_033134790.1">
    <property type="nucleotide sequence ID" value="NZ_RAXT01000106.1"/>
</dbReference>
<evidence type="ECO:0000313" key="2">
    <source>
        <dbReference type="EMBL" id="RKG31406.1"/>
    </source>
</evidence>
<dbReference type="InterPro" id="IPR002589">
    <property type="entry name" value="Macro_dom"/>
</dbReference>
<proteinExistence type="predicted"/>
<dbReference type="PROSITE" id="PS51154">
    <property type="entry name" value="MACRO"/>
    <property type="match status" value="1"/>
</dbReference>
<dbReference type="EMBL" id="RAXT01000106">
    <property type="protein sequence ID" value="RKG31406.1"/>
    <property type="molecule type" value="Genomic_DNA"/>
</dbReference>
<evidence type="ECO:0000259" key="1">
    <source>
        <dbReference type="PROSITE" id="PS51154"/>
    </source>
</evidence>
<dbReference type="InterPro" id="IPR043472">
    <property type="entry name" value="Macro_dom-like"/>
</dbReference>
<protein>
    <submittedName>
        <fullName evidence="2">O-acetyl-ADP-ribose deacetylase</fullName>
    </submittedName>
</protein>